<feature type="transmembrane region" description="Helical" evidence="7">
    <location>
        <begin position="318"/>
        <end position="340"/>
    </location>
</feature>
<feature type="transmembrane region" description="Helical" evidence="7">
    <location>
        <begin position="241"/>
        <end position="262"/>
    </location>
</feature>
<name>A0A2R4MHC2_9HYPH</name>
<evidence type="ECO:0000256" key="2">
    <source>
        <dbReference type="ARBA" id="ARBA00010199"/>
    </source>
</evidence>
<sequence length="455" mass="48981">MTAKTYPFDVRHKDVWYIALPTALAFVTEPLLGIADTTIVGRLGEVDLLGGLLLGGLVFDFMFAFFYFLRMSVTGLTAQAFGARDQAKQTAQLARGLAIGLFAGLLIILLGGPLANFAKVVYGASDAVNAAFDQYFYIRLLAAPFALMNFVLAGWFLGRGQSITALMLQAGLNLTNIILSYVLVFEFDMGIAGVAWGTVIATGIFMVIGLFGAVQALGGFSQLARRLHEANLFDKAEIKKMLSLSSNILLRSVLINAVFSFFAREGAQAGDVILATNGILLHFLMIASFFLDGLAAASEQLCGKAIGARWKPAFFSAIKLSSLWGFILSGCLSVIFILTGPMIIDFMTTSDVVRQTARDFLWLAALAPVFGVLAFVLDGVFAGAAMGSDMRNGMFLSAIAFLAIWAIAVPLFSIYGLWLALHGFFIARSAIFLWLLLRRVPSLFEEGTPENAAAG</sequence>
<feature type="transmembrane region" description="Helical" evidence="7">
    <location>
        <begin position="418"/>
        <end position="437"/>
    </location>
</feature>
<dbReference type="KEGG" id="mmyr:MXMO3_02930"/>
<evidence type="ECO:0000256" key="5">
    <source>
        <dbReference type="ARBA" id="ARBA00022989"/>
    </source>
</evidence>
<dbReference type="PANTHER" id="PTHR43298:SF2">
    <property type="entry name" value="FMN_FAD EXPORTER YEEO-RELATED"/>
    <property type="match status" value="1"/>
</dbReference>
<gene>
    <name evidence="8" type="ORF">MXMO3_02930</name>
</gene>
<dbReference type="AlphaFoldDB" id="A0A2R4MHC2"/>
<reference evidence="8 9" key="1">
    <citation type="submission" date="2017-05" db="EMBL/GenBank/DDBJ databases">
        <title>Genome Analysis of Maritalea myrionectae HL2708#5.</title>
        <authorList>
            <consortium name="Cotde Inc.-PKNU"/>
            <person name="Jang D."/>
            <person name="Oh H.-M."/>
        </authorList>
    </citation>
    <scope>NUCLEOTIDE SEQUENCE [LARGE SCALE GENOMIC DNA]</scope>
    <source>
        <strain evidence="8 9">HL2708#5</strain>
    </source>
</reference>
<keyword evidence="3" id="KW-0813">Transport</keyword>
<proteinExistence type="inferred from homology"/>
<comment type="similarity">
    <text evidence="2">Belongs to the multi antimicrobial extrusion (MATE) (TC 2.A.66.1) family.</text>
</comment>
<dbReference type="InterPro" id="IPR050222">
    <property type="entry name" value="MATE_MdtK"/>
</dbReference>
<dbReference type="RefSeq" id="WP_117396329.1">
    <property type="nucleotide sequence ID" value="NZ_CP021330.1"/>
</dbReference>
<feature type="transmembrane region" description="Helical" evidence="7">
    <location>
        <begin position="93"/>
        <end position="115"/>
    </location>
</feature>
<keyword evidence="9" id="KW-1185">Reference proteome</keyword>
<keyword evidence="6 7" id="KW-0472">Membrane</keyword>
<dbReference type="EMBL" id="CP021330">
    <property type="protein sequence ID" value="AVX05438.1"/>
    <property type="molecule type" value="Genomic_DNA"/>
</dbReference>
<feature type="transmembrane region" description="Helical" evidence="7">
    <location>
        <begin position="165"/>
        <end position="184"/>
    </location>
</feature>
<feature type="transmembrane region" description="Helical" evidence="7">
    <location>
        <begin position="48"/>
        <end position="69"/>
    </location>
</feature>
<dbReference type="CDD" id="cd13136">
    <property type="entry name" value="MATE_DinF_like"/>
    <property type="match status" value="1"/>
</dbReference>
<keyword evidence="5 7" id="KW-1133">Transmembrane helix</keyword>
<dbReference type="Pfam" id="PF01554">
    <property type="entry name" value="MatE"/>
    <property type="match status" value="2"/>
</dbReference>
<protein>
    <submittedName>
        <fullName evidence="8">DNA-damage-inducible protein</fullName>
    </submittedName>
</protein>
<evidence type="ECO:0000313" key="9">
    <source>
        <dbReference type="Proteomes" id="UP000258927"/>
    </source>
</evidence>
<dbReference type="InterPro" id="IPR044644">
    <property type="entry name" value="DinF-like"/>
</dbReference>
<dbReference type="GO" id="GO:0042910">
    <property type="term" value="F:xenobiotic transmembrane transporter activity"/>
    <property type="evidence" value="ECO:0007669"/>
    <property type="project" value="InterPro"/>
</dbReference>
<dbReference type="GO" id="GO:0005886">
    <property type="term" value="C:plasma membrane"/>
    <property type="evidence" value="ECO:0007669"/>
    <property type="project" value="TreeGrafter"/>
</dbReference>
<evidence type="ECO:0000256" key="7">
    <source>
        <dbReference type="SAM" id="Phobius"/>
    </source>
</evidence>
<evidence type="ECO:0000313" key="8">
    <source>
        <dbReference type="EMBL" id="AVX05438.1"/>
    </source>
</evidence>
<keyword evidence="4 7" id="KW-0812">Transmembrane</keyword>
<evidence type="ECO:0000256" key="6">
    <source>
        <dbReference type="ARBA" id="ARBA00023136"/>
    </source>
</evidence>
<dbReference type="NCBIfam" id="TIGR00797">
    <property type="entry name" value="matE"/>
    <property type="match status" value="1"/>
</dbReference>
<feature type="transmembrane region" description="Helical" evidence="7">
    <location>
        <begin position="393"/>
        <end position="412"/>
    </location>
</feature>
<comment type="subcellular location">
    <subcellularLocation>
        <location evidence="1">Membrane</location>
        <topology evidence="1">Multi-pass membrane protein</topology>
    </subcellularLocation>
</comment>
<feature type="transmembrane region" description="Helical" evidence="7">
    <location>
        <begin position="196"/>
        <end position="220"/>
    </location>
</feature>
<evidence type="ECO:0000256" key="4">
    <source>
        <dbReference type="ARBA" id="ARBA00022692"/>
    </source>
</evidence>
<feature type="transmembrane region" description="Helical" evidence="7">
    <location>
        <begin position="135"/>
        <end position="158"/>
    </location>
</feature>
<organism evidence="8 9">
    <name type="scientific">Maritalea myrionectae</name>
    <dbReference type="NCBI Taxonomy" id="454601"/>
    <lineage>
        <taxon>Bacteria</taxon>
        <taxon>Pseudomonadati</taxon>
        <taxon>Pseudomonadota</taxon>
        <taxon>Alphaproteobacteria</taxon>
        <taxon>Hyphomicrobiales</taxon>
        <taxon>Devosiaceae</taxon>
        <taxon>Maritalea</taxon>
    </lineage>
</organism>
<accession>A0A2R4MHC2</accession>
<dbReference type="GO" id="GO:0015297">
    <property type="term" value="F:antiporter activity"/>
    <property type="evidence" value="ECO:0007669"/>
    <property type="project" value="InterPro"/>
</dbReference>
<dbReference type="InterPro" id="IPR002528">
    <property type="entry name" value="MATE_fam"/>
</dbReference>
<feature type="transmembrane region" description="Helical" evidence="7">
    <location>
        <begin position="360"/>
        <end position="381"/>
    </location>
</feature>
<dbReference type="PANTHER" id="PTHR43298">
    <property type="entry name" value="MULTIDRUG RESISTANCE PROTEIN NORM-RELATED"/>
    <property type="match status" value="1"/>
</dbReference>
<feature type="transmembrane region" description="Helical" evidence="7">
    <location>
        <begin position="274"/>
        <end position="297"/>
    </location>
</feature>
<dbReference type="STRING" id="1122213.GCA_000423365_00572"/>
<evidence type="ECO:0000256" key="3">
    <source>
        <dbReference type="ARBA" id="ARBA00022448"/>
    </source>
</evidence>
<dbReference type="Proteomes" id="UP000258927">
    <property type="component" value="Chromosome"/>
</dbReference>
<evidence type="ECO:0000256" key="1">
    <source>
        <dbReference type="ARBA" id="ARBA00004141"/>
    </source>
</evidence>